<organism evidence="1 2">
    <name type="scientific">Candidatus Methanocrinis natronophilus</name>
    <dbReference type="NCBI Taxonomy" id="3033396"/>
    <lineage>
        <taxon>Archaea</taxon>
        <taxon>Methanobacteriati</taxon>
        <taxon>Methanobacteriota</taxon>
        <taxon>Stenosarchaea group</taxon>
        <taxon>Methanomicrobia</taxon>
        <taxon>Methanotrichales</taxon>
        <taxon>Methanotrichaceae</taxon>
        <taxon>Methanocrinis</taxon>
    </lineage>
</organism>
<evidence type="ECO:0000313" key="2">
    <source>
        <dbReference type="Proteomes" id="UP001220010"/>
    </source>
</evidence>
<comment type="caution">
    <text evidence="1">The sequence shown here is derived from an EMBL/GenBank/DDBJ whole genome shotgun (WGS) entry which is preliminary data.</text>
</comment>
<sequence length="113" mass="13242">MEIYDNIKNKFGSRLKRQKISDKALAEFSIYYSKEMKNVILQHLSGKTKDACISYKPIESYFPHLDDNLINKMTDIISDSWDDMLSICEICPTRCISEKDSYCTMFDDKSLFE</sequence>
<dbReference type="EMBL" id="JARFPK010000009">
    <property type="protein sequence ID" value="MDF0590218.1"/>
    <property type="molecule type" value="Genomic_DNA"/>
</dbReference>
<evidence type="ECO:0000313" key="1">
    <source>
        <dbReference type="EMBL" id="MDF0590218.1"/>
    </source>
</evidence>
<accession>A0ABT5X6C3</accession>
<dbReference type="Proteomes" id="UP001220010">
    <property type="component" value="Unassembled WGS sequence"/>
</dbReference>
<gene>
    <name evidence="1" type="ORF">P0O15_03385</name>
</gene>
<reference evidence="1 2" key="1">
    <citation type="submission" date="2023-03" db="EMBL/GenBank/DDBJ databases">
        <title>WGS of Methanotrichaceae archaeon Mx.</title>
        <authorList>
            <person name="Sorokin D.Y."/>
            <person name="Merkel A.Y."/>
        </authorList>
    </citation>
    <scope>NUCLEOTIDE SEQUENCE [LARGE SCALE GENOMIC DNA]</scope>
    <source>
        <strain evidence="1 2">Mx</strain>
    </source>
</reference>
<proteinExistence type="predicted"/>
<keyword evidence="2" id="KW-1185">Reference proteome</keyword>
<protein>
    <submittedName>
        <fullName evidence="1">Uncharacterized protein</fullName>
    </submittedName>
</protein>
<name>A0ABT5X6C3_9EURY</name>